<dbReference type="InterPro" id="IPR051363">
    <property type="entry name" value="RLR_Helicase"/>
</dbReference>
<dbReference type="Pfam" id="PF00270">
    <property type="entry name" value="DEAD"/>
    <property type="match status" value="1"/>
</dbReference>
<dbReference type="Gene3D" id="3.40.50.300">
    <property type="entry name" value="P-loop containing nucleotide triphosphate hydrolases"/>
    <property type="match status" value="1"/>
</dbReference>
<keyword evidence="3" id="KW-1185">Reference proteome</keyword>
<dbReference type="PROSITE" id="PS51192">
    <property type="entry name" value="HELICASE_ATP_BIND_1"/>
    <property type="match status" value="1"/>
</dbReference>
<protein>
    <submittedName>
        <fullName evidence="2">Dicer-like 4</fullName>
    </submittedName>
</protein>
<reference evidence="2 3" key="1">
    <citation type="journal article" date="2021" name="Nat. Commun.">
        <title>Incipient diploidization of the medicinal plant Perilla within 10,000 years.</title>
        <authorList>
            <person name="Zhang Y."/>
            <person name="Shen Q."/>
            <person name="Leng L."/>
            <person name="Zhang D."/>
            <person name="Chen S."/>
            <person name="Shi Y."/>
            <person name="Ning Z."/>
            <person name="Chen S."/>
        </authorList>
    </citation>
    <scope>NUCLEOTIDE SEQUENCE [LARGE SCALE GENOMIC DNA]</scope>
    <source>
        <strain evidence="3">cv. PC099</strain>
    </source>
</reference>
<feature type="domain" description="Helicase ATP-binding" evidence="1">
    <location>
        <begin position="56"/>
        <end position="163"/>
    </location>
</feature>
<organism evidence="2 3">
    <name type="scientific">Perilla frutescens var. hirtella</name>
    <name type="common">Perilla citriodora</name>
    <name type="synonym">Perilla setoyensis</name>
    <dbReference type="NCBI Taxonomy" id="608512"/>
    <lineage>
        <taxon>Eukaryota</taxon>
        <taxon>Viridiplantae</taxon>
        <taxon>Streptophyta</taxon>
        <taxon>Embryophyta</taxon>
        <taxon>Tracheophyta</taxon>
        <taxon>Spermatophyta</taxon>
        <taxon>Magnoliopsida</taxon>
        <taxon>eudicotyledons</taxon>
        <taxon>Gunneridae</taxon>
        <taxon>Pentapetalae</taxon>
        <taxon>asterids</taxon>
        <taxon>lamiids</taxon>
        <taxon>Lamiales</taxon>
        <taxon>Lamiaceae</taxon>
        <taxon>Nepetoideae</taxon>
        <taxon>Elsholtzieae</taxon>
        <taxon>Perilla</taxon>
    </lineage>
</organism>
<dbReference type="InterPro" id="IPR027417">
    <property type="entry name" value="P-loop_NTPase"/>
</dbReference>
<dbReference type="GO" id="GO:0005737">
    <property type="term" value="C:cytoplasm"/>
    <property type="evidence" value="ECO:0007669"/>
    <property type="project" value="TreeGrafter"/>
</dbReference>
<dbReference type="GO" id="GO:0005524">
    <property type="term" value="F:ATP binding"/>
    <property type="evidence" value="ECO:0007669"/>
    <property type="project" value="InterPro"/>
</dbReference>
<dbReference type="InterPro" id="IPR014001">
    <property type="entry name" value="Helicase_ATP-bd"/>
</dbReference>
<dbReference type="SUPFAM" id="SSF52540">
    <property type="entry name" value="P-loop containing nucleoside triphosphate hydrolases"/>
    <property type="match status" value="1"/>
</dbReference>
<dbReference type="EMBL" id="SDAM02000148">
    <property type="protein sequence ID" value="KAH6827469.1"/>
    <property type="molecule type" value="Genomic_DNA"/>
</dbReference>
<dbReference type="GO" id="GO:0003676">
    <property type="term" value="F:nucleic acid binding"/>
    <property type="evidence" value="ECO:0007669"/>
    <property type="project" value="InterPro"/>
</dbReference>
<proteinExistence type="predicted"/>
<dbReference type="AlphaFoldDB" id="A0AAD4P5C6"/>
<comment type="caution">
    <text evidence="2">The sequence shown here is derived from an EMBL/GenBank/DDBJ whole genome shotgun (WGS) entry which is preliminary data.</text>
</comment>
<dbReference type="PANTHER" id="PTHR14074:SF16">
    <property type="entry name" value="ANTIVIRAL INNATE IMMUNE RESPONSE RECEPTOR RIG-I"/>
    <property type="match status" value="1"/>
</dbReference>
<accession>A0AAD4P5C6</accession>
<dbReference type="Proteomes" id="UP001190926">
    <property type="component" value="Unassembled WGS sequence"/>
</dbReference>
<evidence type="ECO:0000259" key="1">
    <source>
        <dbReference type="PROSITE" id="PS51192"/>
    </source>
</evidence>
<name>A0AAD4P5C6_PERFH</name>
<gene>
    <name evidence="2" type="ORF">C2S53_005266</name>
</gene>
<sequence length="163" mass="18446">MEIDPATTTVQQIDFAVNELVEQLSALSLCGGEEQKDSLKPEKDPRTIARKYQMEVCKRGLEENIVVCLGTGAGKTHIAVLIMYEMRHLFKNPHKSICIFLAPTIALVHQQAKVIEKSVDFKVGIYCGHIKRGWSHEHWEKEIEEYETSINHNKNMGVLITTG</sequence>
<evidence type="ECO:0000313" key="2">
    <source>
        <dbReference type="EMBL" id="KAH6827469.1"/>
    </source>
</evidence>
<evidence type="ECO:0000313" key="3">
    <source>
        <dbReference type="Proteomes" id="UP001190926"/>
    </source>
</evidence>
<dbReference type="PANTHER" id="PTHR14074">
    <property type="entry name" value="HELICASE WITH DEATH DOMAIN-RELATED"/>
    <property type="match status" value="1"/>
</dbReference>
<dbReference type="InterPro" id="IPR011545">
    <property type="entry name" value="DEAD/DEAH_box_helicase_dom"/>
</dbReference>